<dbReference type="SUPFAM" id="SSF53187">
    <property type="entry name" value="Zn-dependent exopeptidases"/>
    <property type="match status" value="1"/>
</dbReference>
<sequence>MRTTITLNEVDVPAFELTGADDGPSLSLIGGVHGCEYSSIAAVIKVMRELDPQQLRGSITAVPVVSMESFTERSPFVVPADGKNLNRAFPGDANGTYTDRLAHDIQTKLIVPADAFIDLHGGDLVEALEPFALYANPASRDLALAMGLPYVIDYSASDALQGMTVAGHGVIAEAGGTGQLEPAATDLLANGVLNALRHLGMLPGQPDRPRSTILTRFEWLYSTPAGFWVADRKTGEQVRQGDLLGDVRDLYGDTLQPIEAPADGVILFLTTSAAVKANGLLLGLGCES</sequence>
<evidence type="ECO:0000313" key="6">
    <source>
        <dbReference type="EMBL" id="MDA0166562.1"/>
    </source>
</evidence>
<feature type="domain" description="Succinylglutamate desuccinylase/Aspartoacylase catalytic" evidence="5">
    <location>
        <begin position="22"/>
        <end position="199"/>
    </location>
</feature>
<comment type="cofactor">
    <cofactor evidence="1">
        <name>Zn(2+)</name>
        <dbReference type="ChEBI" id="CHEBI:29105"/>
    </cofactor>
</comment>
<dbReference type="Pfam" id="PF24827">
    <property type="entry name" value="AstE_AspA_cat"/>
    <property type="match status" value="1"/>
</dbReference>
<dbReference type="Proteomes" id="UP001149140">
    <property type="component" value="Unassembled WGS sequence"/>
</dbReference>
<dbReference type="PANTHER" id="PTHR37326:SF1">
    <property type="entry name" value="BLL3975 PROTEIN"/>
    <property type="match status" value="1"/>
</dbReference>
<keyword evidence="3" id="KW-0378">Hydrolase</keyword>
<evidence type="ECO:0000256" key="3">
    <source>
        <dbReference type="ARBA" id="ARBA00022801"/>
    </source>
</evidence>
<dbReference type="GO" id="GO:0016788">
    <property type="term" value="F:hydrolase activity, acting on ester bonds"/>
    <property type="evidence" value="ECO:0007669"/>
    <property type="project" value="InterPro"/>
</dbReference>
<dbReference type="EMBL" id="JAPDOD010000069">
    <property type="protein sequence ID" value="MDA0166562.1"/>
    <property type="molecule type" value="Genomic_DNA"/>
</dbReference>
<dbReference type="PIRSF" id="PIRSF039012">
    <property type="entry name" value="ASP"/>
    <property type="match status" value="1"/>
</dbReference>
<keyword evidence="4" id="KW-0862">Zinc</keyword>
<dbReference type="InterPro" id="IPR055438">
    <property type="entry name" value="AstE_AspA_cat"/>
</dbReference>
<dbReference type="Gene3D" id="3.40.630.10">
    <property type="entry name" value="Zn peptidases"/>
    <property type="match status" value="1"/>
</dbReference>
<comment type="caution">
    <text evidence="6">The sequence shown here is derived from an EMBL/GenBank/DDBJ whole genome shotgun (WGS) entry which is preliminary data.</text>
</comment>
<dbReference type="PANTHER" id="PTHR37326">
    <property type="entry name" value="BLL3975 PROTEIN"/>
    <property type="match status" value="1"/>
</dbReference>
<dbReference type="RefSeq" id="WP_270045820.1">
    <property type="nucleotide sequence ID" value="NZ_JAPDOD010000069.1"/>
</dbReference>
<keyword evidence="7" id="KW-1185">Reference proteome</keyword>
<organism evidence="6 7">
    <name type="scientific">Solirubrobacter ginsenosidimutans</name>
    <dbReference type="NCBI Taxonomy" id="490573"/>
    <lineage>
        <taxon>Bacteria</taxon>
        <taxon>Bacillati</taxon>
        <taxon>Actinomycetota</taxon>
        <taxon>Thermoleophilia</taxon>
        <taxon>Solirubrobacterales</taxon>
        <taxon>Solirubrobacteraceae</taxon>
        <taxon>Solirubrobacter</taxon>
    </lineage>
</organism>
<dbReference type="AlphaFoldDB" id="A0A9X3S6C3"/>
<evidence type="ECO:0000256" key="1">
    <source>
        <dbReference type="ARBA" id="ARBA00001947"/>
    </source>
</evidence>
<proteinExistence type="predicted"/>
<evidence type="ECO:0000259" key="5">
    <source>
        <dbReference type="Pfam" id="PF24827"/>
    </source>
</evidence>
<dbReference type="GO" id="GO:0016811">
    <property type="term" value="F:hydrolase activity, acting on carbon-nitrogen (but not peptide) bonds, in linear amides"/>
    <property type="evidence" value="ECO:0007669"/>
    <property type="project" value="InterPro"/>
</dbReference>
<dbReference type="InterPro" id="IPR053138">
    <property type="entry name" value="N-alpha-Ac-DABA_deacetylase"/>
</dbReference>
<gene>
    <name evidence="6" type="ORF">OM076_40235</name>
</gene>
<dbReference type="InterPro" id="IPR043795">
    <property type="entry name" value="N-alpha-Ac-DABA-like"/>
</dbReference>
<evidence type="ECO:0000313" key="7">
    <source>
        <dbReference type="Proteomes" id="UP001149140"/>
    </source>
</evidence>
<evidence type="ECO:0000256" key="2">
    <source>
        <dbReference type="ARBA" id="ARBA00022723"/>
    </source>
</evidence>
<reference evidence="6" key="1">
    <citation type="submission" date="2022-10" db="EMBL/GenBank/DDBJ databases">
        <title>The WGS of Solirubrobacter ginsenosidimutans DSM 21036.</title>
        <authorList>
            <person name="Jiang Z."/>
        </authorList>
    </citation>
    <scope>NUCLEOTIDE SEQUENCE</scope>
    <source>
        <strain evidence="6">DSM 21036</strain>
    </source>
</reference>
<dbReference type="GO" id="GO:0046872">
    <property type="term" value="F:metal ion binding"/>
    <property type="evidence" value="ECO:0007669"/>
    <property type="project" value="UniProtKB-KW"/>
</dbReference>
<protein>
    <submittedName>
        <fullName evidence="6">Succinylglutamate desuccinylase/aspartoacylase family protein</fullName>
    </submittedName>
</protein>
<name>A0A9X3S6C3_9ACTN</name>
<evidence type="ECO:0000256" key="4">
    <source>
        <dbReference type="ARBA" id="ARBA00022833"/>
    </source>
</evidence>
<keyword evidence="2" id="KW-0479">Metal-binding</keyword>
<accession>A0A9X3S6C3</accession>